<dbReference type="OrthoDB" id="850343at2759"/>
<reference evidence="1" key="2">
    <citation type="journal article" date="2023" name="Int. J. Mol. Sci.">
        <title>De Novo Assembly and Annotation of 11 Diverse Shrub Willow (Salix) Genomes Reveals Novel Gene Organization in Sex-Linked Regions.</title>
        <authorList>
            <person name="Hyden B."/>
            <person name="Feng K."/>
            <person name="Yates T.B."/>
            <person name="Jawdy S."/>
            <person name="Cereghino C."/>
            <person name="Smart L.B."/>
            <person name="Muchero W."/>
        </authorList>
    </citation>
    <scope>NUCLEOTIDE SEQUENCE</scope>
    <source>
        <tissue evidence="1">Shoot tip</tissue>
    </source>
</reference>
<dbReference type="EMBL" id="JAPFFK010000009">
    <property type="protein sequence ID" value="KAJ6743986.1"/>
    <property type="molecule type" value="Genomic_DNA"/>
</dbReference>
<reference evidence="1" key="1">
    <citation type="submission" date="2022-11" db="EMBL/GenBank/DDBJ databases">
        <authorList>
            <person name="Hyden B.L."/>
            <person name="Feng K."/>
            <person name="Yates T."/>
            <person name="Jawdy S."/>
            <person name="Smart L.B."/>
            <person name="Muchero W."/>
        </authorList>
    </citation>
    <scope>NUCLEOTIDE SEQUENCE</scope>
    <source>
        <tissue evidence="1">Shoot tip</tissue>
    </source>
</reference>
<accession>A0A9Q0V8A5</accession>
<gene>
    <name evidence="1" type="ORF">OIU79_030322</name>
</gene>
<name>A0A9Q0V8A5_SALPP</name>
<dbReference type="Proteomes" id="UP001151532">
    <property type="component" value="Chromosome 19"/>
</dbReference>
<sequence>MVNNSCTFDNPDYQILYDLSKLIWKMKAEGSSKMVAKEVKASDNDKVVAKEVKATDNDEVITKKLNALESYFGTDGNKSEMKNYFISGLSSLEGLEKKEMIEEYWQWFLCKMDLVGKQNNIIRKHYNLMMSAYKNY</sequence>
<keyword evidence="2" id="KW-1185">Reference proteome</keyword>
<dbReference type="AlphaFoldDB" id="A0A9Q0V8A5"/>
<protein>
    <submittedName>
        <fullName evidence="1">Uncharacterized protein</fullName>
    </submittedName>
</protein>
<evidence type="ECO:0000313" key="1">
    <source>
        <dbReference type="EMBL" id="KAJ6743986.1"/>
    </source>
</evidence>
<evidence type="ECO:0000313" key="2">
    <source>
        <dbReference type="Proteomes" id="UP001151532"/>
    </source>
</evidence>
<organism evidence="1 2">
    <name type="scientific">Salix purpurea</name>
    <name type="common">Purple osier willow</name>
    <dbReference type="NCBI Taxonomy" id="77065"/>
    <lineage>
        <taxon>Eukaryota</taxon>
        <taxon>Viridiplantae</taxon>
        <taxon>Streptophyta</taxon>
        <taxon>Embryophyta</taxon>
        <taxon>Tracheophyta</taxon>
        <taxon>Spermatophyta</taxon>
        <taxon>Magnoliopsida</taxon>
        <taxon>eudicotyledons</taxon>
        <taxon>Gunneridae</taxon>
        <taxon>Pentapetalae</taxon>
        <taxon>rosids</taxon>
        <taxon>fabids</taxon>
        <taxon>Malpighiales</taxon>
        <taxon>Salicaceae</taxon>
        <taxon>Saliceae</taxon>
        <taxon>Salix</taxon>
    </lineage>
</organism>
<comment type="caution">
    <text evidence="1">The sequence shown here is derived from an EMBL/GenBank/DDBJ whole genome shotgun (WGS) entry which is preliminary data.</text>
</comment>
<proteinExistence type="predicted"/>